<dbReference type="RefSeq" id="WP_247994840.1">
    <property type="nucleotide sequence ID" value="NZ_CP096020.1"/>
</dbReference>
<dbReference type="GeneID" id="71929240"/>
<gene>
    <name evidence="1" type="ORF">MW046_14295</name>
</gene>
<evidence type="ECO:0000313" key="1">
    <source>
        <dbReference type="EMBL" id="UPM44186.1"/>
    </source>
</evidence>
<organism evidence="1 2">
    <name type="scientific">Halocatena salina</name>
    <dbReference type="NCBI Taxonomy" id="2934340"/>
    <lineage>
        <taxon>Archaea</taxon>
        <taxon>Methanobacteriati</taxon>
        <taxon>Methanobacteriota</taxon>
        <taxon>Stenosarchaea group</taxon>
        <taxon>Halobacteria</taxon>
        <taxon>Halobacteriales</taxon>
        <taxon>Natronomonadaceae</taxon>
        <taxon>Halocatena</taxon>
    </lineage>
</organism>
<proteinExistence type="predicted"/>
<evidence type="ECO:0000313" key="2">
    <source>
        <dbReference type="Proteomes" id="UP000831768"/>
    </source>
</evidence>
<reference evidence="1" key="1">
    <citation type="submission" date="2022-04" db="EMBL/GenBank/DDBJ databases">
        <title>Halocatena sp. nov., isolated from a salt lake.</title>
        <authorList>
            <person name="Cui H.-L."/>
        </authorList>
    </citation>
    <scope>NUCLEOTIDE SEQUENCE</scope>
    <source>
        <strain evidence="1">AD-1</strain>
        <plasmid evidence="1">unnamed1</plasmid>
    </source>
</reference>
<sequence length="112" mass="12654">MRTRAREWAIISSPDRCTRPSQAVASPLGRGVCWRMARRLDRRSELLGTTLVSALTQAVPMVHRTFERVHLSVSERRVGVAYEDNGALAPPRQIEVTDSDLRQHCITDPMTE</sequence>
<dbReference type="AlphaFoldDB" id="A0A8U0A5M8"/>
<keyword evidence="1" id="KW-0614">Plasmid</keyword>
<name>A0A8U0A5M8_9EURY</name>
<accession>A0A8U0A5M8</accession>
<geneLocation type="plasmid" evidence="1 2">
    <name>unnamed1</name>
</geneLocation>
<dbReference type="KEGG" id="haad:MW046_14295"/>
<dbReference type="EMBL" id="CP096020">
    <property type="protein sequence ID" value="UPM44186.1"/>
    <property type="molecule type" value="Genomic_DNA"/>
</dbReference>
<protein>
    <submittedName>
        <fullName evidence="1">Uncharacterized protein</fullName>
    </submittedName>
</protein>
<keyword evidence="2" id="KW-1185">Reference proteome</keyword>
<dbReference type="Proteomes" id="UP000831768">
    <property type="component" value="Plasmid unnamed1"/>
</dbReference>